<name>A0A2W4SM63_9GAMM</name>
<evidence type="ECO:0000256" key="1">
    <source>
        <dbReference type="SAM" id="MobiDB-lite"/>
    </source>
</evidence>
<accession>A0A2W4SM63</accession>
<proteinExistence type="predicted"/>
<evidence type="ECO:0000256" key="2">
    <source>
        <dbReference type="SAM" id="SignalP"/>
    </source>
</evidence>
<feature type="region of interest" description="Disordered" evidence="1">
    <location>
        <begin position="146"/>
        <end position="173"/>
    </location>
</feature>
<dbReference type="AlphaFoldDB" id="A0A2W4SM63"/>
<evidence type="ECO:0000313" key="4">
    <source>
        <dbReference type="Proteomes" id="UP000249396"/>
    </source>
</evidence>
<evidence type="ECO:0008006" key="5">
    <source>
        <dbReference type="Google" id="ProtNLM"/>
    </source>
</evidence>
<dbReference type="Proteomes" id="UP000249396">
    <property type="component" value="Unassembled WGS sequence"/>
</dbReference>
<comment type="caution">
    <text evidence="3">The sequence shown here is derived from an EMBL/GenBank/DDBJ whole genome shotgun (WGS) entry which is preliminary data.</text>
</comment>
<dbReference type="EMBL" id="QJPH01000479">
    <property type="protein sequence ID" value="PZN72637.1"/>
    <property type="molecule type" value="Genomic_DNA"/>
</dbReference>
<evidence type="ECO:0000313" key="3">
    <source>
        <dbReference type="EMBL" id="PZN72637.1"/>
    </source>
</evidence>
<keyword evidence="2" id="KW-0732">Signal</keyword>
<organism evidence="3 4">
    <name type="scientific">Candidatus Methylumidiphilus alinenensis</name>
    <dbReference type="NCBI Taxonomy" id="2202197"/>
    <lineage>
        <taxon>Bacteria</taxon>
        <taxon>Pseudomonadati</taxon>
        <taxon>Pseudomonadota</taxon>
        <taxon>Gammaproteobacteria</taxon>
        <taxon>Methylococcales</taxon>
        <taxon>Candidatus Methylumidiphilus</taxon>
    </lineage>
</organism>
<feature type="compositionally biased region" description="Basic and acidic residues" evidence="1">
    <location>
        <begin position="161"/>
        <end position="173"/>
    </location>
</feature>
<gene>
    <name evidence="3" type="ORF">DM484_24205</name>
</gene>
<reference evidence="3 4" key="1">
    <citation type="journal article" date="2018" name="Aquat. Microb. Ecol.">
        <title>Gammaproteobacterial methanotrophs dominate.</title>
        <authorList>
            <person name="Rissanen A.J."/>
            <person name="Saarenheimo J."/>
            <person name="Tiirola M."/>
            <person name="Peura S."/>
            <person name="Aalto S.L."/>
            <person name="Karvinen A."/>
            <person name="Nykanen H."/>
        </authorList>
    </citation>
    <scope>NUCLEOTIDE SEQUENCE [LARGE SCALE GENOMIC DNA]</scope>
    <source>
        <strain evidence="3">AMbin10</strain>
    </source>
</reference>
<protein>
    <recommendedName>
        <fullName evidence="5">Carboxypeptidase regulatory-like domain-containing protein</fullName>
    </recommendedName>
</protein>
<feature type="chain" id="PRO_5016011400" description="Carboxypeptidase regulatory-like domain-containing protein" evidence="2">
    <location>
        <begin position="18"/>
        <end position="173"/>
    </location>
</feature>
<sequence>MNIQIFIIFLGSSLWLASCGDNAPSSAAASSPTRISGTVSNDKGPVDKARIEAKDAKGQVTAKVELQGGSNAFQISLPAGTAYPVILTAYPQTNPEAPLKAAVSSSLSVEQDISPVTTIIVDTALSLGGINEVNLSKAAGAAISLRKKSGGSSGGATTESFKGDPTKEHGGWH</sequence>
<feature type="signal peptide" evidence="2">
    <location>
        <begin position="1"/>
        <end position="17"/>
    </location>
</feature>